<dbReference type="GO" id="GO:0022904">
    <property type="term" value="P:respiratory electron transport chain"/>
    <property type="evidence" value="ECO:0007669"/>
    <property type="project" value="InterPro"/>
</dbReference>
<dbReference type="GeneID" id="85226872"/>
<evidence type="ECO:0000256" key="7">
    <source>
        <dbReference type="ARBA" id="ARBA00023128"/>
    </source>
</evidence>
<comment type="subcellular location">
    <subcellularLocation>
        <location evidence="1">Mitochondrion inner membrane</location>
        <topology evidence="1">Peripheral membrane protein</topology>
        <orientation evidence="1">Matrix side</orientation>
    </subcellularLocation>
</comment>
<gene>
    <name evidence="9" type="ORF">MJAP1_003221</name>
</gene>
<evidence type="ECO:0000256" key="5">
    <source>
        <dbReference type="ARBA" id="ARBA00022792"/>
    </source>
</evidence>
<keyword evidence="4" id="KW-0679">Respiratory chain</keyword>
<name>A0AAF0F3S0_9BASI</name>
<keyword evidence="3" id="KW-0813">Transport</keyword>
<dbReference type="EMBL" id="CP119963">
    <property type="protein sequence ID" value="WFD40235.1"/>
    <property type="molecule type" value="Genomic_DNA"/>
</dbReference>
<dbReference type="AlphaFoldDB" id="A0AAF0F3S0"/>
<comment type="similarity">
    <text evidence="2">Belongs to the complex I NDUFA5 subunit family.</text>
</comment>
<sequence length="170" mass="18761">MFATRAARNFATAVRFNAKPQFLRKKLSTDLAGIELHPNPLPALEAKYTRTLEVLKALPESAVYRQSAEAATQSRLDIVRSAMSEKSQTDPSLNEHAIGVVTSQIDSGAAEELLIQAEDELTLAAKMIDWKPYVDIEGYANYRYEPLQVPAPPGQWKAFSMKEAAGEGDH</sequence>
<keyword evidence="10" id="KW-1185">Reference proteome</keyword>
<evidence type="ECO:0000256" key="1">
    <source>
        <dbReference type="ARBA" id="ARBA00004443"/>
    </source>
</evidence>
<dbReference type="Pfam" id="PF04716">
    <property type="entry name" value="ETC_C1_NDUFA5"/>
    <property type="match status" value="1"/>
</dbReference>
<evidence type="ECO:0000256" key="6">
    <source>
        <dbReference type="ARBA" id="ARBA00022982"/>
    </source>
</evidence>
<dbReference type="RefSeq" id="XP_060123132.1">
    <property type="nucleotide sequence ID" value="XM_060267149.1"/>
</dbReference>
<dbReference type="PANTHER" id="PTHR12653:SF0">
    <property type="entry name" value="NADH DEHYDROGENASE [UBIQUINONE] 1 ALPHA SUBCOMPLEX SUBUNIT 5"/>
    <property type="match status" value="1"/>
</dbReference>
<dbReference type="GO" id="GO:0005743">
    <property type="term" value="C:mitochondrial inner membrane"/>
    <property type="evidence" value="ECO:0007669"/>
    <property type="project" value="UniProtKB-SubCell"/>
</dbReference>
<organism evidence="9 10">
    <name type="scientific">Malassezia japonica</name>
    <dbReference type="NCBI Taxonomy" id="223818"/>
    <lineage>
        <taxon>Eukaryota</taxon>
        <taxon>Fungi</taxon>
        <taxon>Dikarya</taxon>
        <taxon>Basidiomycota</taxon>
        <taxon>Ustilaginomycotina</taxon>
        <taxon>Malasseziomycetes</taxon>
        <taxon>Malasseziales</taxon>
        <taxon>Malasseziaceae</taxon>
        <taxon>Malassezia</taxon>
    </lineage>
</organism>
<keyword evidence="6" id="KW-0249">Electron transport</keyword>
<evidence type="ECO:0000313" key="10">
    <source>
        <dbReference type="Proteomes" id="UP001217754"/>
    </source>
</evidence>
<keyword evidence="8" id="KW-0472">Membrane</keyword>
<keyword evidence="7" id="KW-0496">Mitochondrion</keyword>
<dbReference type="InterPro" id="IPR006806">
    <property type="entry name" value="NDUFA5"/>
</dbReference>
<evidence type="ECO:0000256" key="3">
    <source>
        <dbReference type="ARBA" id="ARBA00022448"/>
    </source>
</evidence>
<evidence type="ECO:0000256" key="2">
    <source>
        <dbReference type="ARBA" id="ARBA00010261"/>
    </source>
</evidence>
<accession>A0AAF0F3S0</accession>
<proteinExistence type="inferred from homology"/>
<keyword evidence="5" id="KW-0999">Mitochondrion inner membrane</keyword>
<evidence type="ECO:0000256" key="8">
    <source>
        <dbReference type="ARBA" id="ARBA00023136"/>
    </source>
</evidence>
<reference evidence="9" key="1">
    <citation type="submission" date="2023-03" db="EMBL/GenBank/DDBJ databases">
        <title>Mating type loci evolution in Malassezia.</title>
        <authorList>
            <person name="Coelho M.A."/>
        </authorList>
    </citation>
    <scope>NUCLEOTIDE SEQUENCE</scope>
    <source>
        <strain evidence="9">CBS 9431</strain>
    </source>
</reference>
<evidence type="ECO:0000256" key="4">
    <source>
        <dbReference type="ARBA" id="ARBA00022660"/>
    </source>
</evidence>
<evidence type="ECO:0000313" key="9">
    <source>
        <dbReference type="EMBL" id="WFD40235.1"/>
    </source>
</evidence>
<protein>
    <submittedName>
        <fullName evidence="9">Uncharacterized protein</fullName>
    </submittedName>
</protein>
<dbReference type="Proteomes" id="UP001217754">
    <property type="component" value="Chromosome 6"/>
</dbReference>
<dbReference type="PANTHER" id="PTHR12653">
    <property type="entry name" value="NADH-UBIQUINONE OXIDOREDUCTASE 13 KD-B SUBUNIT"/>
    <property type="match status" value="1"/>
</dbReference>